<evidence type="ECO:0000256" key="6">
    <source>
        <dbReference type="ARBA" id="ARBA00022989"/>
    </source>
</evidence>
<keyword evidence="3 12" id="KW-0812">Transmembrane</keyword>
<keyword evidence="8 12" id="KW-0472">Membrane</keyword>
<dbReference type="InterPro" id="IPR013106">
    <property type="entry name" value="Ig_V-set"/>
</dbReference>
<dbReference type="Gene3D" id="2.60.40.10">
    <property type="entry name" value="Immunoglobulins"/>
    <property type="match status" value="2"/>
</dbReference>
<dbReference type="FunFam" id="2.60.40.10:FF:000470">
    <property type="entry name" value="SLAM family member 7"/>
    <property type="match status" value="1"/>
</dbReference>
<keyword evidence="10" id="KW-0325">Glycoprotein</keyword>
<evidence type="ECO:0000256" key="9">
    <source>
        <dbReference type="ARBA" id="ARBA00023157"/>
    </source>
</evidence>
<evidence type="ECO:0000256" key="13">
    <source>
        <dbReference type="SAM" id="SignalP"/>
    </source>
</evidence>
<proteinExistence type="predicted"/>
<dbReference type="FunFam" id="2.60.40.10:FF:000820">
    <property type="entry name" value="SLAM family member 7"/>
    <property type="match status" value="1"/>
</dbReference>
<dbReference type="GO" id="GO:0009897">
    <property type="term" value="C:external side of plasma membrane"/>
    <property type="evidence" value="ECO:0007669"/>
    <property type="project" value="TreeGrafter"/>
</dbReference>
<feature type="chain" id="PRO_5027729150" evidence="13">
    <location>
        <begin position="17"/>
        <end position="327"/>
    </location>
</feature>
<keyword evidence="9" id="KW-1015">Disulfide bond</keyword>
<evidence type="ECO:0000256" key="12">
    <source>
        <dbReference type="SAM" id="Phobius"/>
    </source>
</evidence>
<dbReference type="PANTHER" id="PTHR12080">
    <property type="entry name" value="SIGNALING LYMPHOCYTIC ACTIVATION MOLECULE"/>
    <property type="match status" value="1"/>
</dbReference>
<dbReference type="OrthoDB" id="8741746at2759"/>
<evidence type="ECO:0000256" key="1">
    <source>
        <dbReference type="ARBA" id="ARBA00004479"/>
    </source>
</evidence>
<dbReference type="GO" id="GO:0043030">
    <property type="term" value="P:regulation of macrophage activation"/>
    <property type="evidence" value="ECO:0007669"/>
    <property type="project" value="TreeGrafter"/>
</dbReference>
<keyword evidence="2" id="KW-0399">Innate immunity</keyword>
<dbReference type="InterPro" id="IPR007110">
    <property type="entry name" value="Ig-like_dom"/>
</dbReference>
<dbReference type="PANTHER" id="PTHR12080:SF103">
    <property type="entry name" value="SLAM FAMILY MEMBER 5"/>
    <property type="match status" value="1"/>
</dbReference>
<dbReference type="Proteomes" id="UP000515202">
    <property type="component" value="Unplaced"/>
</dbReference>
<evidence type="ECO:0000313" key="16">
    <source>
        <dbReference type="RefSeq" id="XP_011371360.1"/>
    </source>
</evidence>
<protein>
    <submittedName>
        <fullName evidence="16">SLAM family member 5 isoform X1</fullName>
    </submittedName>
</protein>
<dbReference type="CDD" id="cd16842">
    <property type="entry name" value="Ig_SLAM-like_N"/>
    <property type="match status" value="1"/>
</dbReference>
<feature type="transmembrane region" description="Helical" evidence="12">
    <location>
        <begin position="225"/>
        <end position="248"/>
    </location>
</feature>
<comment type="subcellular location">
    <subcellularLocation>
        <location evidence="1">Membrane</location>
        <topology evidence="1">Single-pass type I membrane protein</topology>
    </subcellularLocation>
</comment>
<dbReference type="InterPro" id="IPR015631">
    <property type="entry name" value="CD2/SLAM_rcpt"/>
</dbReference>
<dbReference type="InterPro" id="IPR003599">
    <property type="entry name" value="Ig_sub"/>
</dbReference>
<evidence type="ECO:0000256" key="5">
    <source>
        <dbReference type="ARBA" id="ARBA00022859"/>
    </source>
</evidence>
<dbReference type="KEGG" id="pvp:105300703"/>
<evidence type="ECO:0000256" key="2">
    <source>
        <dbReference type="ARBA" id="ARBA00022588"/>
    </source>
</evidence>
<dbReference type="CTD" id="8832"/>
<keyword evidence="15" id="KW-1185">Reference proteome</keyword>
<evidence type="ECO:0000256" key="3">
    <source>
        <dbReference type="ARBA" id="ARBA00022692"/>
    </source>
</evidence>
<dbReference type="InterPro" id="IPR036179">
    <property type="entry name" value="Ig-like_dom_sf"/>
</dbReference>
<evidence type="ECO:0000259" key="14">
    <source>
        <dbReference type="PROSITE" id="PS50835"/>
    </source>
</evidence>
<feature type="signal peptide" evidence="13">
    <location>
        <begin position="1"/>
        <end position="16"/>
    </location>
</feature>
<keyword evidence="4 13" id="KW-0732">Signal</keyword>
<evidence type="ECO:0000256" key="8">
    <source>
        <dbReference type="ARBA" id="ARBA00023136"/>
    </source>
</evidence>
<feature type="domain" description="Ig-like" evidence="14">
    <location>
        <begin position="134"/>
        <end position="206"/>
    </location>
</feature>
<keyword evidence="5" id="KW-0391">Immunity</keyword>
<evidence type="ECO:0000313" key="15">
    <source>
        <dbReference type="Proteomes" id="UP000515202"/>
    </source>
</evidence>
<dbReference type="AlphaFoldDB" id="A0A6P3QW23"/>
<dbReference type="Pfam" id="PF07686">
    <property type="entry name" value="V-set"/>
    <property type="match status" value="1"/>
</dbReference>
<name>A0A6P3QW23_PTEVA</name>
<dbReference type="GO" id="GO:0042110">
    <property type="term" value="P:T cell activation"/>
    <property type="evidence" value="ECO:0007669"/>
    <property type="project" value="TreeGrafter"/>
</dbReference>
<evidence type="ECO:0000256" key="4">
    <source>
        <dbReference type="ARBA" id="ARBA00022729"/>
    </source>
</evidence>
<sequence>MAWILLLCLQTCLAAAESNTDITMVNGILGEPVTFPLNIQGSQEIDNIAWMSSKTTFALVQPGDSGRAPHVILTHENYNGRINVSHQNYNLEISNLRMEDEGIYKANINTKVSGKVLTTTRSYNLQVYCRLGKPKITQSFMTSVNSTCNVTLTCSVEKEEKNVIYSWSPLREEGSVLQLFQTPDNQELTYTCTAWNPVSNNSDSISAQQLCADIAMGLQTHHAGLLSGLAVVSLFTIILPSVLLFLLCKREQDATSKKTIYAYAMASRDIQPEESRIYDEISPFKVHPMKEKPVNTIYSIVQYSDKIEKTSTRDSKPPGTSSYEFVI</sequence>
<evidence type="ECO:0000256" key="10">
    <source>
        <dbReference type="ARBA" id="ARBA00023180"/>
    </source>
</evidence>
<dbReference type="GO" id="GO:0045087">
    <property type="term" value="P:innate immune response"/>
    <property type="evidence" value="ECO:0007669"/>
    <property type="project" value="UniProtKB-KW"/>
</dbReference>
<reference evidence="16" key="1">
    <citation type="submission" date="2025-08" db="UniProtKB">
        <authorList>
            <consortium name="RefSeq"/>
        </authorList>
    </citation>
    <scope>IDENTIFICATION</scope>
    <source>
        <tissue evidence="16">Kidney</tissue>
    </source>
</reference>
<evidence type="ECO:0000256" key="7">
    <source>
        <dbReference type="ARBA" id="ARBA00023130"/>
    </source>
</evidence>
<evidence type="ECO:0000256" key="11">
    <source>
        <dbReference type="ARBA" id="ARBA00023319"/>
    </source>
</evidence>
<dbReference type="PROSITE" id="PS50835">
    <property type="entry name" value="IG_LIKE"/>
    <property type="match status" value="1"/>
</dbReference>
<keyword evidence="6 12" id="KW-1133">Transmembrane helix</keyword>
<dbReference type="RefSeq" id="XP_011371360.1">
    <property type="nucleotide sequence ID" value="XM_011373058.1"/>
</dbReference>
<organism evidence="15 16">
    <name type="scientific">Pteropus vampyrus</name>
    <name type="common">Large flying fox</name>
    <dbReference type="NCBI Taxonomy" id="132908"/>
    <lineage>
        <taxon>Eukaryota</taxon>
        <taxon>Metazoa</taxon>
        <taxon>Chordata</taxon>
        <taxon>Craniata</taxon>
        <taxon>Vertebrata</taxon>
        <taxon>Euteleostomi</taxon>
        <taxon>Mammalia</taxon>
        <taxon>Eutheria</taxon>
        <taxon>Laurasiatheria</taxon>
        <taxon>Chiroptera</taxon>
        <taxon>Yinpterochiroptera</taxon>
        <taxon>Pteropodoidea</taxon>
        <taxon>Pteropodidae</taxon>
        <taxon>Pteropodinae</taxon>
        <taxon>Pteropus</taxon>
    </lineage>
</organism>
<dbReference type="GO" id="GO:0002250">
    <property type="term" value="P:adaptive immune response"/>
    <property type="evidence" value="ECO:0007669"/>
    <property type="project" value="UniProtKB-KW"/>
</dbReference>
<dbReference type="InterPro" id="IPR013783">
    <property type="entry name" value="Ig-like_fold"/>
</dbReference>
<keyword evidence="7" id="KW-1064">Adaptive immunity</keyword>
<keyword evidence="11" id="KW-0393">Immunoglobulin domain</keyword>
<gene>
    <name evidence="16" type="primary">CD84</name>
</gene>
<accession>A0A6P3QW23</accession>
<dbReference type="SUPFAM" id="SSF48726">
    <property type="entry name" value="Immunoglobulin"/>
    <property type="match status" value="2"/>
</dbReference>
<dbReference type="GO" id="GO:0032715">
    <property type="term" value="P:negative regulation of interleukin-6 production"/>
    <property type="evidence" value="ECO:0007669"/>
    <property type="project" value="TreeGrafter"/>
</dbReference>
<dbReference type="GeneID" id="105300703"/>
<dbReference type="GO" id="GO:0071639">
    <property type="term" value="P:positive regulation of monocyte chemotactic protein-1 production"/>
    <property type="evidence" value="ECO:0007669"/>
    <property type="project" value="TreeGrafter"/>
</dbReference>
<dbReference type="SMART" id="SM00409">
    <property type="entry name" value="IG"/>
    <property type="match status" value="2"/>
</dbReference>
<dbReference type="GO" id="GO:0032760">
    <property type="term" value="P:positive regulation of tumor necrosis factor production"/>
    <property type="evidence" value="ECO:0007669"/>
    <property type="project" value="TreeGrafter"/>
</dbReference>